<organism evidence="7 8">
    <name type="scientific">Comamonas serinivorans</name>
    <dbReference type="NCBI Taxonomy" id="1082851"/>
    <lineage>
        <taxon>Bacteria</taxon>
        <taxon>Pseudomonadati</taxon>
        <taxon>Pseudomonadota</taxon>
        <taxon>Betaproteobacteria</taxon>
        <taxon>Burkholderiales</taxon>
        <taxon>Comamonadaceae</taxon>
        <taxon>Comamonas</taxon>
    </lineage>
</organism>
<gene>
    <name evidence="7" type="ORF">CCO03_11905</name>
</gene>
<dbReference type="Pfam" id="PF02350">
    <property type="entry name" value="Epimerase_2"/>
    <property type="match status" value="1"/>
</dbReference>
<dbReference type="EC" id="5.1.3.14" evidence="4"/>
<reference evidence="7 8" key="1">
    <citation type="submission" date="2017-05" db="EMBL/GenBank/DDBJ databases">
        <authorList>
            <person name="Song R."/>
            <person name="Chenine A.L."/>
            <person name="Ruprecht R.M."/>
        </authorList>
    </citation>
    <scope>NUCLEOTIDE SEQUENCE [LARGE SCALE GENOMIC DNA]</scope>
    <source>
        <strain evidence="7 8">DSM 26136</strain>
    </source>
</reference>
<dbReference type="InterPro" id="IPR029767">
    <property type="entry name" value="WecB-like"/>
</dbReference>
<proteinExistence type="inferred from homology"/>
<dbReference type="OrthoDB" id="9803238at2"/>
<dbReference type="EMBL" id="CP021455">
    <property type="protein sequence ID" value="ARU05291.1"/>
    <property type="molecule type" value="Genomic_DNA"/>
</dbReference>
<evidence type="ECO:0000256" key="3">
    <source>
        <dbReference type="ARBA" id="ARBA00038209"/>
    </source>
</evidence>
<dbReference type="Gene3D" id="3.40.50.2000">
    <property type="entry name" value="Glycogen Phosphorylase B"/>
    <property type="match status" value="2"/>
</dbReference>
<dbReference type="AlphaFoldDB" id="A0A1Y0EPG6"/>
<dbReference type="PANTHER" id="PTHR43174:SF2">
    <property type="entry name" value="UDP-N-ACETYLGLUCOSAMINE 2-EPIMERASE"/>
    <property type="match status" value="1"/>
</dbReference>
<dbReference type="CDD" id="cd03786">
    <property type="entry name" value="GTB_UDP-GlcNAc_2-Epimerase"/>
    <property type="match status" value="1"/>
</dbReference>
<name>A0A1Y0EPG6_9BURK</name>
<comment type="similarity">
    <text evidence="3 5">Belongs to the UDP-N-acetylglucosamine 2-epimerase family.</text>
</comment>
<dbReference type="InterPro" id="IPR003331">
    <property type="entry name" value="UDP_GlcNAc_Epimerase_2_dom"/>
</dbReference>
<evidence type="ECO:0000256" key="1">
    <source>
        <dbReference type="ARBA" id="ARBA00023235"/>
    </source>
</evidence>
<dbReference type="GO" id="GO:0008761">
    <property type="term" value="F:UDP-N-acetylglucosamine 2-epimerase activity"/>
    <property type="evidence" value="ECO:0007669"/>
    <property type="project" value="UniProtKB-EC"/>
</dbReference>
<dbReference type="KEGG" id="cser:CCO03_11905"/>
<dbReference type="SUPFAM" id="SSF53756">
    <property type="entry name" value="UDP-Glycosyltransferase/glycogen phosphorylase"/>
    <property type="match status" value="1"/>
</dbReference>
<evidence type="ECO:0000256" key="2">
    <source>
        <dbReference type="ARBA" id="ARBA00036080"/>
    </source>
</evidence>
<evidence type="ECO:0000313" key="7">
    <source>
        <dbReference type="EMBL" id="ARU05291.1"/>
    </source>
</evidence>
<evidence type="ECO:0000256" key="4">
    <source>
        <dbReference type="ARBA" id="ARBA00038858"/>
    </source>
</evidence>
<protein>
    <recommendedName>
        <fullName evidence="4">UDP-N-acetylglucosamine 2-epimerase (non-hydrolyzing)</fullName>
        <ecNumber evidence="4">5.1.3.14</ecNumber>
    </recommendedName>
</protein>
<comment type="catalytic activity">
    <reaction evidence="2">
        <text>UDP-N-acetyl-alpha-D-glucosamine = UDP-N-acetyl-alpha-D-mannosamine</text>
        <dbReference type="Rhea" id="RHEA:17213"/>
        <dbReference type="ChEBI" id="CHEBI:57705"/>
        <dbReference type="ChEBI" id="CHEBI:68623"/>
        <dbReference type="EC" id="5.1.3.14"/>
    </reaction>
</comment>
<sequence length="385" mass="41888">MTHMPPPLSPAVAVVTGTRPEIIKMAPVVHGLQAAGIRVELIHTGQHEEMAWPIYDFFGLTPQHVIQLERNELGLPGLAAQLQTRLAQTLHCLRPAATLVHGDTSSAAMAALAAAFSQIPVGHVEAGLRSHRIDEPFPEEINRSLIGRVARWHFAPTDRARDNLLREHVPGEIAVVGNTVVDAVHYAAAQVRGRAQQGPAMAWWQRSGLTQLVVVTAHRRENWGAPLQDILAAVQALLQRQPLLGVVWPVHLNPVVRDAVQAAHRQAPPDVQRRWHLCQPMDYPEMVELMDASTLLLTDSGGIQEEGLSLGKPILVMREVTERPEVIDCGMGQLVGTDPARIAQACDALLNTPRSLATPPSNPFGDGTTGQQIARLMHHALFATA</sequence>
<dbReference type="NCBIfam" id="TIGR00236">
    <property type="entry name" value="wecB"/>
    <property type="match status" value="1"/>
</dbReference>
<dbReference type="PANTHER" id="PTHR43174">
    <property type="entry name" value="UDP-N-ACETYLGLUCOSAMINE 2-EPIMERASE"/>
    <property type="match status" value="1"/>
</dbReference>
<evidence type="ECO:0000313" key="8">
    <source>
        <dbReference type="Proteomes" id="UP000196138"/>
    </source>
</evidence>
<feature type="domain" description="UDP-N-acetylglucosamine 2-epimerase" evidence="6">
    <location>
        <begin position="35"/>
        <end position="377"/>
    </location>
</feature>
<dbReference type="RefSeq" id="WP_087281305.1">
    <property type="nucleotide sequence ID" value="NZ_CP021455.1"/>
</dbReference>
<evidence type="ECO:0000256" key="5">
    <source>
        <dbReference type="RuleBase" id="RU003513"/>
    </source>
</evidence>
<dbReference type="Proteomes" id="UP000196138">
    <property type="component" value="Chromosome"/>
</dbReference>
<keyword evidence="1 5" id="KW-0413">Isomerase</keyword>
<evidence type="ECO:0000259" key="6">
    <source>
        <dbReference type="Pfam" id="PF02350"/>
    </source>
</evidence>
<accession>A0A1Y0EPG6</accession>
<keyword evidence="8" id="KW-1185">Reference proteome</keyword>